<evidence type="ECO:0000313" key="2">
    <source>
        <dbReference type="EMBL" id="TWU13967.1"/>
    </source>
</evidence>
<evidence type="ECO:0000256" key="1">
    <source>
        <dbReference type="SAM" id="MobiDB-lite"/>
    </source>
</evidence>
<organism evidence="2 3">
    <name type="scientific">Symmachiella macrocystis</name>
    <dbReference type="NCBI Taxonomy" id="2527985"/>
    <lineage>
        <taxon>Bacteria</taxon>
        <taxon>Pseudomonadati</taxon>
        <taxon>Planctomycetota</taxon>
        <taxon>Planctomycetia</taxon>
        <taxon>Planctomycetales</taxon>
        <taxon>Planctomycetaceae</taxon>
        <taxon>Symmachiella</taxon>
    </lineage>
</organism>
<protein>
    <submittedName>
        <fullName evidence="2">Uncharacterized protein</fullName>
    </submittedName>
</protein>
<accession>A0A5C6BQF3</accession>
<dbReference type="Proteomes" id="UP000320735">
    <property type="component" value="Unassembled WGS sequence"/>
</dbReference>
<feature type="compositionally biased region" description="Basic and acidic residues" evidence="1">
    <location>
        <begin position="43"/>
        <end position="63"/>
    </location>
</feature>
<dbReference type="AlphaFoldDB" id="A0A5C6BQF3"/>
<evidence type="ECO:0000313" key="3">
    <source>
        <dbReference type="Proteomes" id="UP000320735"/>
    </source>
</evidence>
<keyword evidence="3" id="KW-1185">Reference proteome</keyword>
<dbReference type="EMBL" id="SJPP01000001">
    <property type="protein sequence ID" value="TWU13967.1"/>
    <property type="molecule type" value="Genomic_DNA"/>
</dbReference>
<proteinExistence type="predicted"/>
<reference evidence="2 3" key="1">
    <citation type="submission" date="2019-02" db="EMBL/GenBank/DDBJ databases">
        <title>Deep-cultivation of Planctomycetes and their phenomic and genomic characterization uncovers novel biology.</title>
        <authorList>
            <person name="Wiegand S."/>
            <person name="Jogler M."/>
            <person name="Boedeker C."/>
            <person name="Pinto D."/>
            <person name="Vollmers J."/>
            <person name="Rivas-Marin E."/>
            <person name="Kohn T."/>
            <person name="Peeters S.H."/>
            <person name="Heuer A."/>
            <person name="Rast P."/>
            <person name="Oberbeckmann S."/>
            <person name="Bunk B."/>
            <person name="Jeske O."/>
            <person name="Meyerdierks A."/>
            <person name="Storesund J.E."/>
            <person name="Kallscheuer N."/>
            <person name="Luecker S."/>
            <person name="Lage O.M."/>
            <person name="Pohl T."/>
            <person name="Merkel B.J."/>
            <person name="Hornburger P."/>
            <person name="Mueller R.-W."/>
            <person name="Bruemmer F."/>
            <person name="Labrenz M."/>
            <person name="Spormann A.M."/>
            <person name="Op Den Camp H."/>
            <person name="Overmann J."/>
            <person name="Amann R."/>
            <person name="Jetten M.S.M."/>
            <person name="Mascher T."/>
            <person name="Medema M.H."/>
            <person name="Devos D.P."/>
            <person name="Kaster A.-K."/>
            <person name="Ovreas L."/>
            <person name="Rohde M."/>
            <person name="Galperin M.Y."/>
            <person name="Jogler C."/>
        </authorList>
    </citation>
    <scope>NUCLEOTIDE SEQUENCE [LARGE SCALE GENOMIC DNA]</scope>
    <source>
        <strain evidence="2 3">CA54</strain>
    </source>
</reference>
<name>A0A5C6BQF3_9PLAN</name>
<sequence length="69" mass="7937">MTSPMTDAELAEIKHLLETAYCNPLWRKHVLSLIAEVDRLKSMEEANDEDSRSSGTDDRHDFLNDTIFL</sequence>
<feature type="region of interest" description="Disordered" evidence="1">
    <location>
        <begin position="43"/>
        <end position="69"/>
    </location>
</feature>
<gene>
    <name evidence="2" type="ORF">CA54_28090</name>
</gene>
<comment type="caution">
    <text evidence="2">The sequence shown here is derived from an EMBL/GenBank/DDBJ whole genome shotgun (WGS) entry which is preliminary data.</text>
</comment>